<keyword evidence="2 4" id="KW-0012">Acyltransferase</keyword>
<evidence type="ECO:0000313" key="4">
    <source>
        <dbReference type="EMBL" id="BDZ46282.1"/>
    </source>
</evidence>
<sequence>MRHDNGPVRRKPEKTTPSAFWPVASLVVPPLRLVTRIRLLDEDKVPETGAFVLAPNHYTEVDPIVMGYVLWRLGRAPRFLTKASLFKVPVVGAVLRATGQIPVERGGSARGGVTLAAAGKLVEEGRPVIVYPEGSLTREPAMWPMRGKSGAARLALESGVPVIPAAHWGAQDLLPRYGKKPRLFPPARIAVKFGDPVDLSHLAGRPLDAATLAEATEAIMAAITRLLEDLRGERAPVERWDPKKQGQTETGRFD</sequence>
<feature type="domain" description="Phospholipid/glycerol acyltransferase" evidence="3">
    <location>
        <begin position="51"/>
        <end position="170"/>
    </location>
</feature>
<evidence type="ECO:0000259" key="3">
    <source>
        <dbReference type="SMART" id="SM00563"/>
    </source>
</evidence>
<protein>
    <submittedName>
        <fullName evidence="4">1-acyl-sn-glycerol-3-phosphate acyltransferase</fullName>
    </submittedName>
</protein>
<reference evidence="5" key="1">
    <citation type="journal article" date="2019" name="Int. J. Syst. Evol. Microbiol.">
        <title>The Global Catalogue of Microorganisms (GCM) 10K type strain sequencing project: providing services to taxonomists for standard genome sequencing and annotation.</title>
        <authorList>
            <consortium name="The Broad Institute Genomics Platform"/>
            <consortium name="The Broad Institute Genome Sequencing Center for Infectious Disease"/>
            <person name="Wu L."/>
            <person name="Ma J."/>
        </authorList>
    </citation>
    <scope>NUCLEOTIDE SEQUENCE [LARGE SCALE GENOMIC DNA]</scope>
    <source>
        <strain evidence="5">NBRC 108725</strain>
    </source>
</reference>
<dbReference type="Pfam" id="PF01553">
    <property type="entry name" value="Acyltransferase"/>
    <property type="match status" value="1"/>
</dbReference>
<evidence type="ECO:0000256" key="2">
    <source>
        <dbReference type="ARBA" id="ARBA00023315"/>
    </source>
</evidence>
<dbReference type="InterPro" id="IPR002123">
    <property type="entry name" value="Plipid/glycerol_acylTrfase"/>
</dbReference>
<dbReference type="SMART" id="SM00563">
    <property type="entry name" value="PlsC"/>
    <property type="match status" value="1"/>
</dbReference>
<dbReference type="GO" id="GO:0016746">
    <property type="term" value="F:acyltransferase activity"/>
    <property type="evidence" value="ECO:0007669"/>
    <property type="project" value="UniProtKB-KW"/>
</dbReference>
<dbReference type="EMBL" id="AP027731">
    <property type="protein sequence ID" value="BDZ46282.1"/>
    <property type="molecule type" value="Genomic_DNA"/>
</dbReference>
<dbReference type="PANTHER" id="PTHR10434:SF55">
    <property type="entry name" value="POSSIBLE ACYLTRANSFERASE"/>
    <property type="match status" value="1"/>
</dbReference>
<organism evidence="4 5">
    <name type="scientific">Naasia aerilata</name>
    <dbReference type="NCBI Taxonomy" id="1162966"/>
    <lineage>
        <taxon>Bacteria</taxon>
        <taxon>Bacillati</taxon>
        <taxon>Actinomycetota</taxon>
        <taxon>Actinomycetes</taxon>
        <taxon>Micrococcales</taxon>
        <taxon>Microbacteriaceae</taxon>
        <taxon>Naasia</taxon>
    </lineage>
</organism>
<evidence type="ECO:0000313" key="5">
    <source>
        <dbReference type="Proteomes" id="UP001321498"/>
    </source>
</evidence>
<dbReference type="PANTHER" id="PTHR10434">
    <property type="entry name" value="1-ACYL-SN-GLYCEROL-3-PHOSPHATE ACYLTRANSFERASE"/>
    <property type="match status" value="1"/>
</dbReference>
<accession>A0ABM8GDD6</accession>
<proteinExistence type="predicted"/>
<name>A0ABM8GDD6_9MICO</name>
<dbReference type="Proteomes" id="UP001321498">
    <property type="component" value="Chromosome"/>
</dbReference>
<keyword evidence="1" id="KW-0808">Transferase</keyword>
<dbReference type="SUPFAM" id="SSF69593">
    <property type="entry name" value="Glycerol-3-phosphate (1)-acyltransferase"/>
    <property type="match status" value="1"/>
</dbReference>
<evidence type="ECO:0000256" key="1">
    <source>
        <dbReference type="ARBA" id="ARBA00022679"/>
    </source>
</evidence>
<keyword evidence="5" id="KW-1185">Reference proteome</keyword>
<gene>
    <name evidence="4" type="ORF">GCM10025866_21910</name>
</gene>
<dbReference type="CDD" id="cd07989">
    <property type="entry name" value="LPLAT_AGPAT-like"/>
    <property type="match status" value="1"/>
</dbReference>